<dbReference type="PATRIC" id="fig|742738.3.peg.261"/>
<dbReference type="InterPro" id="IPR014710">
    <property type="entry name" value="RmlC-like_jellyroll"/>
</dbReference>
<dbReference type="InterPro" id="IPR011051">
    <property type="entry name" value="RmlC_Cupin_sf"/>
</dbReference>
<evidence type="ECO:0008006" key="3">
    <source>
        <dbReference type="Google" id="ProtNLM"/>
    </source>
</evidence>
<dbReference type="EMBL" id="ADLO01000008">
    <property type="protein sequence ID" value="KGF57314.1"/>
    <property type="molecule type" value="Genomic_DNA"/>
</dbReference>
<dbReference type="AlphaFoldDB" id="A0A096DIG9"/>
<keyword evidence="2" id="KW-1185">Reference proteome</keyword>
<dbReference type="RefSeq" id="WP_009257237.1">
    <property type="nucleotide sequence ID" value="NZ_KN174161.1"/>
</dbReference>
<reference evidence="1 2" key="1">
    <citation type="submission" date="2011-08" db="EMBL/GenBank/DDBJ databases">
        <title>The Genome Sequence of Clostridium orbiscindens 1_3_50AFAA.</title>
        <authorList>
            <consortium name="The Broad Institute Genome Sequencing Platform"/>
            <person name="Earl A."/>
            <person name="Ward D."/>
            <person name="Feldgarden M."/>
            <person name="Gevers D."/>
            <person name="Daigneault M."/>
            <person name="Strauss J."/>
            <person name="Allen-Vercoe E."/>
            <person name="Young S.K."/>
            <person name="Zeng Q."/>
            <person name="Gargeya S."/>
            <person name="Fitzgerald M."/>
            <person name="Haas B."/>
            <person name="Abouelleil A."/>
            <person name="Alvarado L."/>
            <person name="Arachchi H.M."/>
            <person name="Berlin A."/>
            <person name="Brown A."/>
            <person name="Chapman S.B."/>
            <person name="Chen Z."/>
            <person name="Dunbar C."/>
            <person name="Freedman E."/>
            <person name="Gearin G."/>
            <person name="Gellesch M."/>
            <person name="Goldberg J."/>
            <person name="Griggs A."/>
            <person name="Gujja S."/>
            <person name="Heiman D."/>
            <person name="Howarth C."/>
            <person name="Larson L."/>
            <person name="Lui A."/>
            <person name="MacDonald P.J.P."/>
            <person name="Montmayeur A."/>
            <person name="Murphy C."/>
            <person name="Neiman D."/>
            <person name="Pearson M."/>
            <person name="Priest M."/>
            <person name="Roberts A."/>
            <person name="Saif S."/>
            <person name="Shea T."/>
            <person name="Shenoy N."/>
            <person name="Sisk P."/>
            <person name="Stolte C."/>
            <person name="Sykes S."/>
            <person name="Wortman J."/>
            <person name="Nusbaum C."/>
            <person name="Birren B."/>
        </authorList>
    </citation>
    <scope>NUCLEOTIDE SEQUENCE [LARGE SCALE GENOMIC DNA]</scope>
    <source>
        <strain evidence="1 2">1_3_50AFAA</strain>
    </source>
</reference>
<evidence type="ECO:0000313" key="1">
    <source>
        <dbReference type="EMBL" id="KGF57314.1"/>
    </source>
</evidence>
<dbReference type="SUPFAM" id="SSF51182">
    <property type="entry name" value="RmlC-like cupins"/>
    <property type="match status" value="1"/>
</dbReference>
<proteinExistence type="predicted"/>
<organism evidence="1 2">
    <name type="scientific">Flavonifractor plautii 1_3_50AFAA</name>
    <dbReference type="NCBI Taxonomy" id="742738"/>
    <lineage>
        <taxon>Bacteria</taxon>
        <taxon>Bacillati</taxon>
        <taxon>Bacillota</taxon>
        <taxon>Clostridia</taxon>
        <taxon>Eubacteriales</taxon>
        <taxon>Oscillospiraceae</taxon>
        <taxon>Flavonifractor</taxon>
    </lineage>
</organism>
<dbReference type="Gene3D" id="2.60.120.10">
    <property type="entry name" value="Jelly Rolls"/>
    <property type="match status" value="1"/>
</dbReference>
<accession>A0A096DIG9</accession>
<name>A0A096DIG9_FLAPL</name>
<dbReference type="eggNOG" id="COG3194">
    <property type="taxonomic scope" value="Bacteria"/>
</dbReference>
<comment type="caution">
    <text evidence="1">The sequence shown here is derived from an EMBL/GenBank/DDBJ whole genome shotgun (WGS) entry which is preliminary data.</text>
</comment>
<evidence type="ECO:0000313" key="2">
    <source>
        <dbReference type="Proteomes" id="UP000029585"/>
    </source>
</evidence>
<dbReference type="Proteomes" id="UP000029585">
    <property type="component" value="Unassembled WGS sequence"/>
</dbReference>
<sequence length="135" mass="15339">MNEELLQIKRCQDAGYHPQIYFEGWRVAYLNDTPKFHLENMEDMQRHNTSDEVFVLLKGSCTLYIGDGGDEGPGTVRAVELEPGVIYNVRRGAWHTHATGPDASVLIVENADVSPENSDHIPVNVGWLFRREEEK</sequence>
<gene>
    <name evidence="1" type="ORF">HMPREF9460_00248</name>
</gene>
<dbReference type="HOGENOM" id="CLU_143351_0_0_9"/>
<dbReference type="CDD" id="cd02208">
    <property type="entry name" value="cupin_RmlC-like"/>
    <property type="match status" value="1"/>
</dbReference>
<protein>
    <recommendedName>
        <fullName evidence="3">Cupin 2 conserved barrel domain-containing protein</fullName>
    </recommendedName>
</protein>